<comment type="caution">
    <text evidence="2">The sequence shown here is derived from an EMBL/GenBank/DDBJ whole genome shotgun (WGS) entry which is preliminary data.</text>
</comment>
<dbReference type="RefSeq" id="WP_045286698.1">
    <property type="nucleotide sequence ID" value="NZ_JZYX01000064.1"/>
</dbReference>
<dbReference type="EMBL" id="JZYX01000064">
    <property type="protein sequence ID" value="KJN19002.1"/>
    <property type="molecule type" value="Genomic_DNA"/>
</dbReference>
<protein>
    <submittedName>
        <fullName evidence="2">DNA-binding protein</fullName>
    </submittedName>
</protein>
<evidence type="ECO:0000259" key="1">
    <source>
        <dbReference type="SMART" id="SM01252"/>
    </source>
</evidence>
<name>A0A0F1AAY8_9ENTR</name>
<dbReference type="InterPro" id="IPR018877">
    <property type="entry name" value="Phage_P22_Orf201_C"/>
</dbReference>
<dbReference type="Pfam" id="PF04383">
    <property type="entry name" value="KilA-N"/>
    <property type="match status" value="1"/>
</dbReference>
<dbReference type="AlphaFoldDB" id="A0A0F1AAY8"/>
<evidence type="ECO:0000313" key="2">
    <source>
        <dbReference type="EMBL" id="KJN19002.1"/>
    </source>
</evidence>
<dbReference type="Pfam" id="PF10549">
    <property type="entry name" value="ORF11CD3"/>
    <property type="match status" value="1"/>
</dbReference>
<sequence>MTNLCMFNTPVRVLDGDMVCLTDIWVAAAKAKEEGLAPSLIKRNMDKLRPWYFLRNASTKRFISSLLKLSKNESLELPASPTLTVAGNGGGTFAHKLIAYKYAAFLDSDFEAGAFIILDKFFTGELQRKSDLVADLNLSILEFDNKKDYASHCGSGLAGWKYEKPILLAKIKLLTDQLQMTLPGLSA</sequence>
<dbReference type="GO" id="GO:0003677">
    <property type="term" value="F:DNA binding"/>
    <property type="evidence" value="ECO:0007669"/>
    <property type="project" value="UniProtKB-KW"/>
</dbReference>
<organism evidence="2 3">
    <name type="scientific">Enterobacter sichuanensis</name>
    <dbReference type="NCBI Taxonomy" id="2071710"/>
    <lineage>
        <taxon>Bacteria</taxon>
        <taxon>Pseudomonadati</taxon>
        <taxon>Pseudomonadota</taxon>
        <taxon>Gammaproteobacteria</taxon>
        <taxon>Enterobacterales</taxon>
        <taxon>Enterobacteriaceae</taxon>
        <taxon>Enterobacter</taxon>
        <taxon>Enterobacter cloacae complex</taxon>
    </lineage>
</organism>
<reference evidence="2 3" key="1">
    <citation type="submission" date="2015-03" db="EMBL/GenBank/DDBJ databases">
        <authorList>
            <person name="McCorrison J."/>
            <person name="Sanka R."/>
            <person name="Adams M."/>
            <person name="Brinkac L."/>
            <person name="Nierman W."/>
            <person name="Sutton G."/>
            <person name="Nelson K."/>
            <person name="Kiedrowski L."/>
            <person name="Guerrero D."/>
            <person name="Bonomo R."/>
        </authorList>
    </citation>
    <scope>NUCLEOTIDE SEQUENCE [LARGE SCALE GENOMIC DNA]</scope>
    <source>
        <strain evidence="2 3">35699</strain>
    </source>
</reference>
<feature type="domain" description="KilA/APSES-type HTH DNA-binding" evidence="1">
    <location>
        <begin position="7"/>
        <end position="124"/>
    </location>
</feature>
<proteinExistence type="predicted"/>
<dbReference type="SMART" id="SM01252">
    <property type="entry name" value="KilA-N"/>
    <property type="match status" value="1"/>
</dbReference>
<gene>
    <name evidence="2" type="ORF">SS37_22580</name>
</gene>
<dbReference type="PATRIC" id="fig|1619248.3.peg.4354"/>
<accession>A0A0F1AAY8</accession>
<dbReference type="InterPro" id="IPR018004">
    <property type="entry name" value="KilA/APSES_HTH"/>
</dbReference>
<dbReference type="Proteomes" id="UP000033352">
    <property type="component" value="Unassembled WGS sequence"/>
</dbReference>
<dbReference type="OrthoDB" id="5298460at2"/>
<evidence type="ECO:0000313" key="3">
    <source>
        <dbReference type="Proteomes" id="UP000033352"/>
    </source>
</evidence>
<keyword evidence="2" id="KW-0238">DNA-binding</keyword>